<protein>
    <submittedName>
        <fullName evidence="1">Monooxygenase</fullName>
    </submittedName>
</protein>
<dbReference type="GO" id="GO:0004497">
    <property type="term" value="F:monooxygenase activity"/>
    <property type="evidence" value="ECO:0007669"/>
    <property type="project" value="UniProtKB-KW"/>
</dbReference>
<keyword evidence="1" id="KW-0560">Oxidoreductase</keyword>
<evidence type="ECO:0000313" key="2">
    <source>
        <dbReference type="Proteomes" id="UP000244446"/>
    </source>
</evidence>
<dbReference type="AlphaFoldDB" id="A0A2T7G4H6"/>
<comment type="caution">
    <text evidence="1">The sequence shown here is derived from an EMBL/GenBank/DDBJ whole genome shotgun (WGS) entry which is preliminary data.</text>
</comment>
<keyword evidence="2" id="KW-1185">Reference proteome</keyword>
<organism evidence="1 2">
    <name type="scientific">Pelagivirga sediminicola</name>
    <dbReference type="NCBI Taxonomy" id="2170575"/>
    <lineage>
        <taxon>Bacteria</taxon>
        <taxon>Pseudomonadati</taxon>
        <taxon>Pseudomonadota</taxon>
        <taxon>Alphaproteobacteria</taxon>
        <taxon>Rhodobacterales</taxon>
        <taxon>Paracoccaceae</taxon>
        <taxon>Pelagivirga</taxon>
    </lineage>
</organism>
<dbReference type="Gene3D" id="3.30.70.100">
    <property type="match status" value="1"/>
</dbReference>
<dbReference type="InterPro" id="IPR014910">
    <property type="entry name" value="YdhR"/>
</dbReference>
<name>A0A2T7G4H6_9RHOB</name>
<gene>
    <name evidence="1" type="ORF">DC366_14450</name>
</gene>
<dbReference type="SUPFAM" id="SSF54909">
    <property type="entry name" value="Dimeric alpha+beta barrel"/>
    <property type="match status" value="1"/>
</dbReference>
<keyword evidence="1" id="KW-0503">Monooxygenase</keyword>
<accession>A0A2T7G4H6</accession>
<sequence length="100" mass="10916">MQKLLQVDFDFTGPFGADMTAAMGDLARSINDEPGMIWKIWTEDKSTGKAGGIYLFESEETAKSYLVMHSARLEAMGIQGIRGIIFEVNAELSAINSAPL</sequence>
<dbReference type="Proteomes" id="UP000244446">
    <property type="component" value="Unassembled WGS sequence"/>
</dbReference>
<dbReference type="InterPro" id="IPR011008">
    <property type="entry name" value="Dimeric_a/b-barrel"/>
</dbReference>
<dbReference type="PANTHER" id="PTHR39169">
    <property type="match status" value="1"/>
</dbReference>
<dbReference type="OrthoDB" id="2065010at2"/>
<proteinExistence type="predicted"/>
<dbReference type="EMBL" id="QCYH01000009">
    <property type="protein sequence ID" value="PVA09324.1"/>
    <property type="molecule type" value="Genomic_DNA"/>
</dbReference>
<evidence type="ECO:0000313" key="1">
    <source>
        <dbReference type="EMBL" id="PVA09324.1"/>
    </source>
</evidence>
<dbReference type="Pfam" id="PF08803">
    <property type="entry name" value="ydhR"/>
    <property type="match status" value="1"/>
</dbReference>
<dbReference type="NCBIfam" id="NF008333">
    <property type="entry name" value="PRK11118.1"/>
    <property type="match status" value="1"/>
</dbReference>
<dbReference type="PANTHER" id="PTHR39169:SF1">
    <property type="entry name" value="MONOOXYGENASE YDHR-RELATED"/>
    <property type="match status" value="1"/>
</dbReference>
<reference evidence="1 2" key="1">
    <citation type="submission" date="2018-04" db="EMBL/GenBank/DDBJ databases">
        <title>Pelagivirga bohaiensis gen. nov., sp. nov., a bacterium isolated from the Bohai Sea.</title>
        <authorList>
            <person name="Ji X."/>
        </authorList>
    </citation>
    <scope>NUCLEOTIDE SEQUENCE [LARGE SCALE GENOMIC DNA]</scope>
    <source>
        <strain evidence="1 2">BH-SD19</strain>
    </source>
</reference>
<dbReference type="RefSeq" id="WP_108692943.1">
    <property type="nucleotide sequence ID" value="NZ_QCYH01000009.1"/>
</dbReference>